<protein>
    <submittedName>
        <fullName evidence="1">Uncharacterized protein</fullName>
    </submittedName>
</protein>
<keyword evidence="2" id="KW-1185">Reference proteome</keyword>
<sequence length="125" mass="14246">MPYEKLIYQTVRMLADWEKKELRSPVTDLVCVCTILIDILMKKTRLPESDRQAVYGDKMICVAMEKKNLRNSSSLTQLSFISPQVKTDCEALPVHGCTFGEEKPSFVTIRENEEPSFSFCSSSLT</sequence>
<evidence type="ECO:0000313" key="2">
    <source>
        <dbReference type="Proteomes" id="UP000826234"/>
    </source>
</evidence>
<accession>A0ABQ7SIH2</accession>
<proteinExistence type="predicted"/>
<comment type="caution">
    <text evidence="1">The sequence shown here is derived from an EMBL/GenBank/DDBJ whole genome shotgun (WGS) entry which is preliminary data.</text>
</comment>
<name>A0ABQ7SIH2_PHRPL</name>
<dbReference type="EMBL" id="JAIPUX010005290">
    <property type="protein sequence ID" value="KAH0617171.1"/>
    <property type="molecule type" value="Genomic_DNA"/>
</dbReference>
<dbReference type="Proteomes" id="UP000826234">
    <property type="component" value="Unassembled WGS sequence"/>
</dbReference>
<gene>
    <name evidence="1" type="ORF">JD844_028916</name>
</gene>
<evidence type="ECO:0000313" key="1">
    <source>
        <dbReference type="EMBL" id="KAH0617171.1"/>
    </source>
</evidence>
<organism evidence="1 2">
    <name type="scientific">Phrynosoma platyrhinos</name>
    <name type="common">Desert horned lizard</name>
    <dbReference type="NCBI Taxonomy" id="52577"/>
    <lineage>
        <taxon>Eukaryota</taxon>
        <taxon>Metazoa</taxon>
        <taxon>Chordata</taxon>
        <taxon>Craniata</taxon>
        <taxon>Vertebrata</taxon>
        <taxon>Euteleostomi</taxon>
        <taxon>Lepidosauria</taxon>
        <taxon>Squamata</taxon>
        <taxon>Bifurcata</taxon>
        <taxon>Unidentata</taxon>
        <taxon>Episquamata</taxon>
        <taxon>Toxicofera</taxon>
        <taxon>Iguania</taxon>
        <taxon>Phrynosomatidae</taxon>
        <taxon>Phrynosomatinae</taxon>
        <taxon>Phrynosoma</taxon>
    </lineage>
</organism>
<reference evidence="1 2" key="1">
    <citation type="journal article" date="2022" name="Gigascience">
        <title>A chromosome-level genome assembly and annotation of the desert horned lizard, Phrynosoma platyrhinos, provides insight into chromosomal rearrangements among reptiles.</title>
        <authorList>
            <person name="Koochekian N."/>
            <person name="Ascanio A."/>
            <person name="Farleigh K."/>
            <person name="Card D.C."/>
            <person name="Schield D.R."/>
            <person name="Castoe T.A."/>
            <person name="Jezkova T."/>
        </authorList>
    </citation>
    <scope>NUCLEOTIDE SEQUENCE [LARGE SCALE GENOMIC DNA]</scope>
    <source>
        <strain evidence="1">NK-2021</strain>
    </source>
</reference>